<protein>
    <submittedName>
        <fullName evidence="2">DUF1906 domain-containing protein</fullName>
    </submittedName>
</protein>
<dbReference type="Proteomes" id="UP001160301">
    <property type="component" value="Unassembled WGS sequence"/>
</dbReference>
<feature type="domain" description="Rv2525c-like glycoside hydrolase-like" evidence="1">
    <location>
        <begin position="30"/>
        <end position="167"/>
    </location>
</feature>
<dbReference type="InterPro" id="IPR017853">
    <property type="entry name" value="GH"/>
</dbReference>
<comment type="caution">
    <text evidence="2">The sequence shown here is derived from an EMBL/GenBank/DDBJ whole genome shotgun (WGS) entry which is preliminary data.</text>
</comment>
<dbReference type="Gene3D" id="3.20.20.80">
    <property type="entry name" value="Glycosidases"/>
    <property type="match status" value="1"/>
</dbReference>
<proteinExistence type="predicted"/>
<evidence type="ECO:0000313" key="3">
    <source>
        <dbReference type="Proteomes" id="UP001160301"/>
    </source>
</evidence>
<dbReference type="RefSeq" id="WP_136966992.1">
    <property type="nucleotide sequence ID" value="NZ_JARZHI010000007.1"/>
</dbReference>
<sequence length="214" mass="22313">MGSAGTVVRLPVGSVGIDRSATIAPQAAELSSLGYRFAIRNVGLPGGSTNGVLTASEAQTILGAGLALGLYQTYRNTGVTAAQGLTDGEFIAEQAQSFGFPIGQGMALWCDLEGTFDVPAETLIQYLTNWTVAVTNLGYVPGLYNGPQSLLSASQVGALPFKAFWQAASLVPAVPDGYQMYQLNPANTMVAGINVDVDVVQQDFGGGWPTFWQG</sequence>
<name>A0ABT6NNW8_9BACT</name>
<reference evidence="2 3" key="1">
    <citation type="submission" date="2023-04" db="EMBL/GenBank/DDBJ databases">
        <title>The genome sequence of Polyangium sorediatum DSM14670.</title>
        <authorList>
            <person name="Zhang X."/>
        </authorList>
    </citation>
    <scope>NUCLEOTIDE SEQUENCE [LARGE SCALE GENOMIC DNA]</scope>
    <source>
        <strain evidence="2 3">DSM 14670</strain>
    </source>
</reference>
<dbReference type="Pfam" id="PF08924">
    <property type="entry name" value="Rv2525c_GlyHyd-like"/>
    <property type="match status" value="1"/>
</dbReference>
<evidence type="ECO:0000313" key="2">
    <source>
        <dbReference type="EMBL" id="MDI1430026.1"/>
    </source>
</evidence>
<accession>A0ABT6NNW8</accession>
<gene>
    <name evidence="2" type="ORF">QHF89_10990</name>
</gene>
<dbReference type="EMBL" id="JARZHI010000007">
    <property type="protein sequence ID" value="MDI1430026.1"/>
    <property type="molecule type" value="Genomic_DNA"/>
</dbReference>
<dbReference type="SUPFAM" id="SSF51445">
    <property type="entry name" value="(Trans)glycosidases"/>
    <property type="match status" value="1"/>
</dbReference>
<organism evidence="2 3">
    <name type="scientific">Polyangium sorediatum</name>
    <dbReference type="NCBI Taxonomy" id="889274"/>
    <lineage>
        <taxon>Bacteria</taxon>
        <taxon>Pseudomonadati</taxon>
        <taxon>Myxococcota</taxon>
        <taxon>Polyangia</taxon>
        <taxon>Polyangiales</taxon>
        <taxon>Polyangiaceae</taxon>
        <taxon>Polyangium</taxon>
    </lineage>
</organism>
<dbReference type="InterPro" id="IPR015020">
    <property type="entry name" value="Rv2525c-like_Glyco_Hydro-like"/>
</dbReference>
<keyword evidence="3" id="KW-1185">Reference proteome</keyword>
<evidence type="ECO:0000259" key="1">
    <source>
        <dbReference type="Pfam" id="PF08924"/>
    </source>
</evidence>